<keyword evidence="3" id="KW-1185">Reference proteome</keyword>
<feature type="region of interest" description="Disordered" evidence="1">
    <location>
        <begin position="1"/>
        <end position="26"/>
    </location>
</feature>
<dbReference type="RefSeq" id="WP_380114739.1">
    <property type="nucleotide sequence ID" value="NZ_JBHSIU010000011.1"/>
</dbReference>
<proteinExistence type="predicted"/>
<feature type="compositionally biased region" description="Polar residues" evidence="1">
    <location>
        <begin position="12"/>
        <end position="22"/>
    </location>
</feature>
<organism evidence="2 3">
    <name type="scientific">Dactylosporangium cerinum</name>
    <dbReference type="NCBI Taxonomy" id="1434730"/>
    <lineage>
        <taxon>Bacteria</taxon>
        <taxon>Bacillati</taxon>
        <taxon>Actinomycetota</taxon>
        <taxon>Actinomycetes</taxon>
        <taxon>Micromonosporales</taxon>
        <taxon>Micromonosporaceae</taxon>
        <taxon>Dactylosporangium</taxon>
    </lineage>
</organism>
<evidence type="ECO:0000313" key="3">
    <source>
        <dbReference type="Proteomes" id="UP001595912"/>
    </source>
</evidence>
<reference evidence="3" key="1">
    <citation type="journal article" date="2019" name="Int. J. Syst. Evol. Microbiol.">
        <title>The Global Catalogue of Microorganisms (GCM) 10K type strain sequencing project: providing services to taxonomists for standard genome sequencing and annotation.</title>
        <authorList>
            <consortium name="The Broad Institute Genomics Platform"/>
            <consortium name="The Broad Institute Genome Sequencing Center for Infectious Disease"/>
            <person name="Wu L."/>
            <person name="Ma J."/>
        </authorList>
    </citation>
    <scope>NUCLEOTIDE SEQUENCE [LARGE SCALE GENOMIC DNA]</scope>
    <source>
        <strain evidence="3">CGMCC 4.7152</strain>
    </source>
</reference>
<evidence type="ECO:0000313" key="2">
    <source>
        <dbReference type="EMBL" id="MFC4998492.1"/>
    </source>
</evidence>
<evidence type="ECO:0000256" key="1">
    <source>
        <dbReference type="SAM" id="MobiDB-lite"/>
    </source>
</evidence>
<accession>A0ABV9VR58</accession>
<sequence length="47" mass="4918">MQDNDAFGLALGTSSNSPQRTVASEPLRSISGRSAHLIKSAVGWCSL</sequence>
<gene>
    <name evidence="2" type="ORF">ACFPIJ_11670</name>
</gene>
<comment type="caution">
    <text evidence="2">The sequence shown here is derived from an EMBL/GenBank/DDBJ whole genome shotgun (WGS) entry which is preliminary data.</text>
</comment>
<protein>
    <submittedName>
        <fullName evidence="2">Uncharacterized protein</fullName>
    </submittedName>
</protein>
<dbReference type="EMBL" id="JBHSIU010000011">
    <property type="protein sequence ID" value="MFC4998492.1"/>
    <property type="molecule type" value="Genomic_DNA"/>
</dbReference>
<name>A0ABV9VR58_9ACTN</name>
<dbReference type="Proteomes" id="UP001595912">
    <property type="component" value="Unassembled WGS sequence"/>
</dbReference>